<proteinExistence type="inferred from homology"/>
<dbReference type="STRING" id="307972.A0A2G8JLT0"/>
<dbReference type="GO" id="GO:0016051">
    <property type="term" value="P:carbohydrate biosynthetic process"/>
    <property type="evidence" value="ECO:0007669"/>
    <property type="project" value="InterPro"/>
</dbReference>
<evidence type="ECO:0000313" key="11">
    <source>
        <dbReference type="Proteomes" id="UP000230750"/>
    </source>
</evidence>
<dbReference type="PANTHER" id="PTHR12137">
    <property type="entry name" value="CARBOHYDRATE SULFOTRANSFERASE"/>
    <property type="match status" value="1"/>
</dbReference>
<comment type="subcellular location">
    <subcellularLocation>
        <location evidence="1 9">Golgi apparatus membrane</location>
        <topology evidence="1 9">Single-pass type II membrane protein</topology>
    </subcellularLocation>
</comment>
<comment type="similarity">
    <text evidence="2 9">Belongs to the sulfotransferase 2 family.</text>
</comment>
<dbReference type="Pfam" id="PF03567">
    <property type="entry name" value="Sulfotransfer_2"/>
    <property type="match status" value="1"/>
</dbReference>
<keyword evidence="7 9" id="KW-0472">Membrane</keyword>
<keyword evidence="9" id="KW-0119">Carbohydrate metabolism</keyword>
<sequence>MAVILGSNVSELRTVLCFLLVFTVVVTAILSMDAMLDLTNSKGFASKVRHVVESKELETREIIVQEEPCGSSKECHQNRTEIEHLIQQEQLTMLEADIQIPESHSRNLTSTGNNLQMVTHEKLSDQPRSEEEPVAWWDRMMHIQKERKSHLRRICQEKYNENTLPISDFVAQEKNIYSFYFVDKFKLLYNFVHKVGSSHWAQMLKRLNQGKLKRLYTLPRQEALWRLENYTSFIIVRHPLVRLLSAYKDKFIDHHIAHFKSIGRNILKSFRPNVTQSELENPIDVKFEEFLRYLVANKRNRGNTHWDEIVIRNKVCLYDMDIIAKLDTGEDDNQLILRTFKIEKIAQLGSEYKNYTGKLETIRSFYSQIPQIY</sequence>
<dbReference type="EC" id="2.8.2.-" evidence="9"/>
<keyword evidence="8 9" id="KW-0325">Glycoprotein</keyword>
<evidence type="ECO:0000256" key="8">
    <source>
        <dbReference type="ARBA" id="ARBA00023180"/>
    </source>
</evidence>
<dbReference type="Proteomes" id="UP000230750">
    <property type="component" value="Unassembled WGS sequence"/>
</dbReference>
<keyword evidence="3 9" id="KW-0808">Transferase</keyword>
<name>A0A2G8JLT0_STIJA</name>
<dbReference type="GO" id="GO:0000139">
    <property type="term" value="C:Golgi membrane"/>
    <property type="evidence" value="ECO:0007669"/>
    <property type="project" value="UniProtKB-SubCell"/>
</dbReference>
<evidence type="ECO:0000256" key="1">
    <source>
        <dbReference type="ARBA" id="ARBA00004323"/>
    </source>
</evidence>
<dbReference type="OrthoDB" id="2019940at2759"/>
<keyword evidence="4 9" id="KW-0812">Transmembrane</keyword>
<dbReference type="InterPro" id="IPR005331">
    <property type="entry name" value="Sulfotransferase"/>
</dbReference>
<keyword evidence="9" id="KW-0735">Signal-anchor</keyword>
<keyword evidence="11" id="KW-1185">Reference proteome</keyword>
<evidence type="ECO:0000313" key="10">
    <source>
        <dbReference type="EMBL" id="PIK36659.1"/>
    </source>
</evidence>
<feature type="transmembrane region" description="Helical" evidence="9">
    <location>
        <begin position="12"/>
        <end position="32"/>
    </location>
</feature>
<evidence type="ECO:0000256" key="4">
    <source>
        <dbReference type="ARBA" id="ARBA00022692"/>
    </source>
</evidence>
<organism evidence="10 11">
    <name type="scientific">Stichopus japonicus</name>
    <name type="common">Sea cucumber</name>
    <dbReference type="NCBI Taxonomy" id="307972"/>
    <lineage>
        <taxon>Eukaryota</taxon>
        <taxon>Metazoa</taxon>
        <taxon>Echinodermata</taxon>
        <taxon>Eleutherozoa</taxon>
        <taxon>Echinozoa</taxon>
        <taxon>Holothuroidea</taxon>
        <taxon>Aspidochirotacea</taxon>
        <taxon>Aspidochirotida</taxon>
        <taxon>Stichopodidae</taxon>
        <taxon>Apostichopus</taxon>
    </lineage>
</organism>
<evidence type="ECO:0000256" key="7">
    <source>
        <dbReference type="ARBA" id="ARBA00023136"/>
    </source>
</evidence>
<evidence type="ECO:0000256" key="5">
    <source>
        <dbReference type="ARBA" id="ARBA00022989"/>
    </source>
</evidence>
<evidence type="ECO:0000256" key="2">
    <source>
        <dbReference type="ARBA" id="ARBA00006339"/>
    </source>
</evidence>
<gene>
    <name evidence="10" type="ORF">BSL78_26513</name>
</gene>
<keyword evidence="6 9" id="KW-0333">Golgi apparatus</keyword>
<dbReference type="PANTHER" id="PTHR12137:SF33">
    <property type="entry name" value="CARBOHYDRATE SULFOTRANSFERASE 14"/>
    <property type="match status" value="1"/>
</dbReference>
<protein>
    <recommendedName>
        <fullName evidence="9">Carbohydrate sulfotransferase</fullName>
        <ecNumber evidence="9">2.8.2.-</ecNumber>
    </recommendedName>
</protein>
<accession>A0A2G8JLT0</accession>
<dbReference type="InterPro" id="IPR018011">
    <property type="entry name" value="Carb_sulfotrans_8-10"/>
</dbReference>
<evidence type="ECO:0000256" key="3">
    <source>
        <dbReference type="ARBA" id="ARBA00022679"/>
    </source>
</evidence>
<dbReference type="GO" id="GO:0008146">
    <property type="term" value="F:sulfotransferase activity"/>
    <property type="evidence" value="ECO:0007669"/>
    <property type="project" value="InterPro"/>
</dbReference>
<keyword evidence="5 9" id="KW-1133">Transmembrane helix</keyword>
<reference evidence="10 11" key="1">
    <citation type="journal article" date="2017" name="PLoS Biol.">
        <title>The sea cucumber genome provides insights into morphological evolution and visceral regeneration.</title>
        <authorList>
            <person name="Zhang X."/>
            <person name="Sun L."/>
            <person name="Yuan J."/>
            <person name="Sun Y."/>
            <person name="Gao Y."/>
            <person name="Zhang L."/>
            <person name="Li S."/>
            <person name="Dai H."/>
            <person name="Hamel J.F."/>
            <person name="Liu C."/>
            <person name="Yu Y."/>
            <person name="Liu S."/>
            <person name="Lin W."/>
            <person name="Guo K."/>
            <person name="Jin S."/>
            <person name="Xu P."/>
            <person name="Storey K.B."/>
            <person name="Huan P."/>
            <person name="Zhang T."/>
            <person name="Zhou Y."/>
            <person name="Zhang J."/>
            <person name="Lin C."/>
            <person name="Li X."/>
            <person name="Xing L."/>
            <person name="Huo D."/>
            <person name="Sun M."/>
            <person name="Wang L."/>
            <person name="Mercier A."/>
            <person name="Li F."/>
            <person name="Yang H."/>
            <person name="Xiang J."/>
        </authorList>
    </citation>
    <scope>NUCLEOTIDE SEQUENCE [LARGE SCALE GENOMIC DNA]</scope>
    <source>
        <strain evidence="10">Shaxun</strain>
        <tissue evidence="10">Muscle</tissue>
    </source>
</reference>
<dbReference type="AlphaFoldDB" id="A0A2G8JLT0"/>
<dbReference type="EMBL" id="MRZV01001638">
    <property type="protein sequence ID" value="PIK36659.1"/>
    <property type="molecule type" value="Genomic_DNA"/>
</dbReference>
<comment type="caution">
    <text evidence="10">The sequence shown here is derived from an EMBL/GenBank/DDBJ whole genome shotgun (WGS) entry which is preliminary data.</text>
</comment>
<evidence type="ECO:0000256" key="6">
    <source>
        <dbReference type="ARBA" id="ARBA00023034"/>
    </source>
</evidence>
<evidence type="ECO:0000256" key="9">
    <source>
        <dbReference type="RuleBase" id="RU364020"/>
    </source>
</evidence>